<name>A0A4R0RPB9_9APHY</name>
<evidence type="ECO:0000313" key="2">
    <source>
        <dbReference type="EMBL" id="TCD68983.1"/>
    </source>
</evidence>
<accession>A0A4R0RPB9</accession>
<dbReference type="AlphaFoldDB" id="A0A4R0RPB9"/>
<proteinExistence type="predicted"/>
<sequence>MSSIPTSSLLPSAPAHAVRTPLTEPTERSIDARVHALSKVREKLEGDIGCFLTGISDVTLEVAHLVPPVANPKKEDEAAVINHLTTVLGITRRGRQAFTLESEENLIQLYPPYHQHLAVYGSFALTLSEDSLRAVIELLKATNQRWEASTERYPEFPPCREIGWSDPALLCVKYEMILLVPSHFLLEGQPLVALESDRPRTYRLWSVSGRELRHWQEPDSAPYPPFCYSSRKSRDKTVNPFLLLINAESKLTHHRKLYGFSGLTDHQRRLVDLTLEAYELVCYRPPLFEAKRAEGMYKPVDPNAATDQTERNVYEDEDYDEDEHSEDDGLSPEEAHGILAKMHDSNTTLEERKDLTLEFLFGRKCEFFKFFLAFLVGQASLKVGICRTAPRPLPTWLPGFGNIEVD</sequence>
<protein>
    <submittedName>
        <fullName evidence="2">Uncharacterized protein</fullName>
    </submittedName>
</protein>
<gene>
    <name evidence="2" type="ORF">EIP91_009205</name>
</gene>
<feature type="region of interest" description="Disordered" evidence="1">
    <location>
        <begin position="1"/>
        <end position="25"/>
    </location>
</feature>
<feature type="compositionally biased region" description="Acidic residues" evidence="1">
    <location>
        <begin position="315"/>
        <end position="331"/>
    </location>
</feature>
<reference evidence="2 3" key="1">
    <citation type="submission" date="2018-11" db="EMBL/GenBank/DDBJ databases">
        <title>Genome assembly of Steccherinum ochraceum LE-BIN_3174, the white-rot fungus of the Steccherinaceae family (The Residual Polyporoid clade, Polyporales, Basidiomycota).</title>
        <authorList>
            <person name="Fedorova T.V."/>
            <person name="Glazunova O.A."/>
            <person name="Landesman E.O."/>
            <person name="Moiseenko K.V."/>
            <person name="Psurtseva N.V."/>
            <person name="Savinova O.S."/>
            <person name="Shakhova N.V."/>
            <person name="Tyazhelova T.V."/>
            <person name="Vasina D.V."/>
        </authorList>
    </citation>
    <scope>NUCLEOTIDE SEQUENCE [LARGE SCALE GENOMIC DNA]</scope>
    <source>
        <strain evidence="2 3">LE-BIN_3174</strain>
    </source>
</reference>
<comment type="caution">
    <text evidence="2">The sequence shown here is derived from an EMBL/GenBank/DDBJ whole genome shotgun (WGS) entry which is preliminary data.</text>
</comment>
<dbReference type="EMBL" id="RWJN01000052">
    <property type="protein sequence ID" value="TCD68983.1"/>
    <property type="molecule type" value="Genomic_DNA"/>
</dbReference>
<evidence type="ECO:0000313" key="3">
    <source>
        <dbReference type="Proteomes" id="UP000292702"/>
    </source>
</evidence>
<feature type="region of interest" description="Disordered" evidence="1">
    <location>
        <begin position="299"/>
        <end position="331"/>
    </location>
</feature>
<dbReference type="Proteomes" id="UP000292702">
    <property type="component" value="Unassembled WGS sequence"/>
</dbReference>
<organism evidence="2 3">
    <name type="scientific">Steccherinum ochraceum</name>
    <dbReference type="NCBI Taxonomy" id="92696"/>
    <lineage>
        <taxon>Eukaryota</taxon>
        <taxon>Fungi</taxon>
        <taxon>Dikarya</taxon>
        <taxon>Basidiomycota</taxon>
        <taxon>Agaricomycotina</taxon>
        <taxon>Agaricomycetes</taxon>
        <taxon>Polyporales</taxon>
        <taxon>Steccherinaceae</taxon>
        <taxon>Steccherinum</taxon>
    </lineage>
</organism>
<feature type="compositionally biased region" description="Polar residues" evidence="1">
    <location>
        <begin position="1"/>
        <end position="10"/>
    </location>
</feature>
<keyword evidence="3" id="KW-1185">Reference proteome</keyword>
<evidence type="ECO:0000256" key="1">
    <source>
        <dbReference type="SAM" id="MobiDB-lite"/>
    </source>
</evidence>
<dbReference type="OrthoDB" id="3216537at2759"/>